<dbReference type="PANTHER" id="PTHR10039">
    <property type="entry name" value="AMELOGENIN"/>
    <property type="match status" value="1"/>
</dbReference>
<evidence type="ECO:0000256" key="1">
    <source>
        <dbReference type="ARBA" id="ARBA00022737"/>
    </source>
</evidence>
<proteinExistence type="predicted"/>
<dbReference type="Proteomes" id="UP000214365">
    <property type="component" value="Unassembled WGS sequence"/>
</dbReference>
<gene>
    <name evidence="5" type="ORF">UA08_07168</name>
</gene>
<feature type="region of interest" description="Disordered" evidence="2">
    <location>
        <begin position="948"/>
        <end position="998"/>
    </location>
</feature>
<evidence type="ECO:0000256" key="3">
    <source>
        <dbReference type="SAM" id="SignalP"/>
    </source>
</evidence>
<dbReference type="EMBL" id="LFMY01000011">
    <property type="protein sequence ID" value="OKL57442.1"/>
    <property type="molecule type" value="Genomic_DNA"/>
</dbReference>
<comment type="caution">
    <text evidence="5">The sequence shown here is derived from an EMBL/GenBank/DDBJ whole genome shotgun (WGS) entry which is preliminary data.</text>
</comment>
<dbReference type="PROSITE" id="PS50837">
    <property type="entry name" value="NACHT"/>
    <property type="match status" value="1"/>
</dbReference>
<dbReference type="InterPro" id="IPR027417">
    <property type="entry name" value="P-loop_NTPase"/>
</dbReference>
<dbReference type="GeneID" id="31006924"/>
<dbReference type="Gene3D" id="3.40.50.300">
    <property type="entry name" value="P-loop containing nucleotide triphosphate hydrolases"/>
    <property type="match status" value="1"/>
</dbReference>
<dbReference type="InterPro" id="IPR056884">
    <property type="entry name" value="NPHP3-like_N"/>
</dbReference>
<keyword evidence="3" id="KW-0732">Signal</keyword>
<dbReference type="RefSeq" id="XP_020117563.1">
    <property type="nucleotide sequence ID" value="XM_020262079.1"/>
</dbReference>
<dbReference type="STRING" id="1441469.A0A225A9L0"/>
<feature type="compositionally biased region" description="Acidic residues" evidence="2">
    <location>
        <begin position="969"/>
        <end position="989"/>
    </location>
</feature>
<sequence>MSGAEALTIFGLVCNVMQVIGFVQDGAHMAKAIYNYGSLDPHLAQTSNYIKGGLERLRESLEKGRPLVQDEEELLDIVNGSLETAEELKAELDNIAGTAAKGKHSAALRGWYKATVGRKRRKIERIEKVMHDRQQVLESRLIARICSQSDAILLERQVNFNSLDQALQGLIKCCACEQKTRDQLIQRGFLNMATHIDSKLGALEQSVETHLSIGRSQLQDNILSRLQELTHEKEHERLLGSLHYEKMNARRNHISVNHDDTFSWIFPPQHSNSNANMQDRFVEWLKDPNQRIFWINGKAGSGKSVLMKFLVDNPRTQFILDGDANRTTIILSHFLWTAGQPLERNMQGLLCSLIHQLLDTKTELCRVVLENHVCIFLDGVDEMDDHMALFSLLEQLLSLPRLQVCVSSRPEPALQRHLQSYPQFRVQDLTRPDIEKYARDTLQRLYVDDAETISRLVSTICSKADGVFLWVALALRSIQTGHENRDSPAELENQRLTSLPNDINALYQEMWRRLNDSETVYLETAARYFNLMLECLGDLNLTRAASPLLLALALQPRLAAAVVTGDIESWEEALDRECEIISEWLPIRCAGLLEVTTDGTVTLIHRSAQEFLMNTPEGQRIRRADPSPREARRLNLMRGLLGCCRLEIEAKAKALPPRILNLCQPLCRKFTDAGIFFDSCAQILSPESAHELFSLAQALYSTGEWAFDNSYYLHPDFIGAVARAGFFTQARAGFAQLAGDAPLGKRISRPYQTYILESVFDAVKWGQVTSAQDLAFLRALGNTSSIRYAGHSTINYRQSLVESEGDLVPPFYLTGDPLEILLEASLDDDLPGRYNSLELMISLLEGGYNPSNRRLILLDASAPKLSDIFRYRDFSYPEFLRGGTLLIVVNTSFLLTLFVRLLASRQSLFPYVDFPALSERLMTVVEGLNTSAFSQLLAFVPQYTRAGDIHPENKPAQEDSQDAHVGYGDPEDEQSDKEDLEIEENSDSEYYERNERNESERRAWASSTVALVPRTVDDGNAVLTALSGEIFSSIALGMDGLLLGQLEIPDLESRLRQILPNARRYTVQELEEALAMNGFLVPWNLGPDFWPPKEVYSEQDLFT</sequence>
<protein>
    <recommendedName>
        <fullName evidence="4">NACHT domain-containing protein</fullName>
    </recommendedName>
</protein>
<evidence type="ECO:0000256" key="2">
    <source>
        <dbReference type="SAM" id="MobiDB-lite"/>
    </source>
</evidence>
<keyword evidence="6" id="KW-1185">Reference proteome</keyword>
<dbReference type="PANTHER" id="PTHR10039:SF5">
    <property type="entry name" value="NACHT DOMAIN-CONTAINING PROTEIN"/>
    <property type="match status" value="1"/>
</dbReference>
<feature type="compositionally biased region" description="Basic and acidic residues" evidence="2">
    <location>
        <begin position="948"/>
        <end position="957"/>
    </location>
</feature>
<dbReference type="Pfam" id="PF24883">
    <property type="entry name" value="NPHP3_N"/>
    <property type="match status" value="1"/>
</dbReference>
<dbReference type="OrthoDB" id="443402at2759"/>
<evidence type="ECO:0000259" key="4">
    <source>
        <dbReference type="PROSITE" id="PS50837"/>
    </source>
</evidence>
<evidence type="ECO:0000313" key="5">
    <source>
        <dbReference type="EMBL" id="OKL57442.1"/>
    </source>
</evidence>
<dbReference type="SUPFAM" id="SSF52540">
    <property type="entry name" value="P-loop containing nucleoside triphosphate hydrolases"/>
    <property type="match status" value="1"/>
</dbReference>
<accession>A0A225A9L0</accession>
<feature type="domain" description="NACHT" evidence="4">
    <location>
        <begin position="291"/>
        <end position="410"/>
    </location>
</feature>
<feature type="signal peptide" evidence="3">
    <location>
        <begin position="1"/>
        <end position="21"/>
    </location>
</feature>
<organism evidence="5 6">
    <name type="scientific">Talaromyces atroroseus</name>
    <dbReference type="NCBI Taxonomy" id="1441469"/>
    <lineage>
        <taxon>Eukaryota</taxon>
        <taxon>Fungi</taxon>
        <taxon>Dikarya</taxon>
        <taxon>Ascomycota</taxon>
        <taxon>Pezizomycotina</taxon>
        <taxon>Eurotiomycetes</taxon>
        <taxon>Eurotiomycetidae</taxon>
        <taxon>Eurotiales</taxon>
        <taxon>Trichocomaceae</taxon>
        <taxon>Talaromyces</taxon>
        <taxon>Talaromyces sect. Trachyspermi</taxon>
    </lineage>
</organism>
<dbReference type="AlphaFoldDB" id="A0A225A9L0"/>
<keyword evidence="1" id="KW-0677">Repeat</keyword>
<dbReference type="InterPro" id="IPR007111">
    <property type="entry name" value="NACHT_NTPase"/>
</dbReference>
<evidence type="ECO:0000313" key="6">
    <source>
        <dbReference type="Proteomes" id="UP000214365"/>
    </source>
</evidence>
<reference evidence="5 6" key="1">
    <citation type="submission" date="2015-06" db="EMBL/GenBank/DDBJ databases">
        <title>Talaromyces atroroseus IBT 11181 draft genome.</title>
        <authorList>
            <person name="Rasmussen K.B."/>
            <person name="Rasmussen S."/>
            <person name="Petersen B."/>
            <person name="Sicheritz-Ponten T."/>
            <person name="Mortensen U.H."/>
            <person name="Thrane U."/>
        </authorList>
    </citation>
    <scope>NUCLEOTIDE SEQUENCE [LARGE SCALE GENOMIC DNA]</scope>
    <source>
        <strain evidence="5 6">IBT 11181</strain>
    </source>
</reference>
<name>A0A225A9L0_TALAT</name>
<feature type="chain" id="PRO_5012262643" description="NACHT domain-containing protein" evidence="3">
    <location>
        <begin position="22"/>
        <end position="1103"/>
    </location>
</feature>